<accession>A0A671TL95</accession>
<dbReference type="InParanoid" id="A0A671TL95"/>
<feature type="compositionally biased region" description="Polar residues" evidence="1">
    <location>
        <begin position="42"/>
        <end position="57"/>
    </location>
</feature>
<protein>
    <submittedName>
        <fullName evidence="2">Uncharacterized protein</fullName>
    </submittedName>
</protein>
<dbReference type="AlphaFoldDB" id="A0A671TL95"/>
<organism evidence="2 3">
    <name type="scientific">Sparus aurata</name>
    <name type="common">Gilthead sea bream</name>
    <dbReference type="NCBI Taxonomy" id="8175"/>
    <lineage>
        <taxon>Eukaryota</taxon>
        <taxon>Metazoa</taxon>
        <taxon>Chordata</taxon>
        <taxon>Craniata</taxon>
        <taxon>Vertebrata</taxon>
        <taxon>Euteleostomi</taxon>
        <taxon>Actinopterygii</taxon>
        <taxon>Neopterygii</taxon>
        <taxon>Teleostei</taxon>
        <taxon>Neoteleostei</taxon>
        <taxon>Acanthomorphata</taxon>
        <taxon>Eupercaria</taxon>
        <taxon>Spariformes</taxon>
        <taxon>Sparidae</taxon>
        <taxon>Sparus</taxon>
    </lineage>
</organism>
<evidence type="ECO:0000313" key="3">
    <source>
        <dbReference type="Proteomes" id="UP000472265"/>
    </source>
</evidence>
<dbReference type="PANTHER" id="PTHR45913">
    <property type="entry name" value="EPM2A-INTERACTING PROTEIN 1"/>
    <property type="match status" value="1"/>
</dbReference>
<reference evidence="2" key="3">
    <citation type="submission" date="2025-09" db="UniProtKB">
        <authorList>
            <consortium name="Ensembl"/>
        </authorList>
    </citation>
    <scope>IDENTIFICATION</scope>
</reference>
<sequence>LLETFVVFGDADLKARINLQSLCSTSSGCCRESLPRPLALTGGQSLSTSRSSPACSQSREETHATLQMERFLVRTNKATDTPPAAKKLRRYDESYLQFGFTVTADLRPQCVVCAEVLANDSMKPCKLKRHLETKHAGIKDKPAEYFKRKLDGLHQQQATMSVHSTMSKQCLEASYVVAKRIGQLGKPHTIAETLILPAAQDMCRIMIGDSAAAKLSAVPLSNDTVAKRISDMSNDIREQLIEFIKKSPYYALQLDESTDIAGQAQLLVYVRYLRDKAIEEDVLFCRPLQSHTTGEAIFNVLDMFLRENGLAWDRCVGLCTDGARAMTGRERGLAARVQQVAPLVKWTHCMDHREALAAKNMPVLFDSVLKQSVKIINVIKSRPLNSHLFGLLCQEMGSGHEQLLLHTEVRWLSMGRVLQRLYELREEVKLFLTEIKSDLAKHLDDTMWLASLSYLVDIFDRLNGLNLSLQGRETHILLLADKVDAFTQKLDLWHGRISRGNCDMFPSLADFITDAGTSHDFSSLFRSASEHLSAMRTQFAMYFKEDYRSFAWVRDPFVCAANELSVDMQEQLIELKSDSRLKELFTSCPLSSFWAALMQEYPQLCDVALKILLPFASTYLCEAGFSKMTALKTKYRNRAQIEDDLRLCLSHIEPRIDDLCKAKQAQVSH</sequence>
<dbReference type="OMA" id="LREEVKW"/>
<keyword evidence="3" id="KW-1185">Reference proteome</keyword>
<reference evidence="2" key="2">
    <citation type="submission" date="2025-08" db="UniProtKB">
        <authorList>
            <consortium name="Ensembl"/>
        </authorList>
    </citation>
    <scope>IDENTIFICATION</scope>
</reference>
<dbReference type="Ensembl" id="ENSSAUT00010002966.1">
    <property type="protein sequence ID" value="ENSSAUP00010002793.1"/>
    <property type="gene ID" value="ENSSAUG00010001397.1"/>
</dbReference>
<dbReference type="Proteomes" id="UP000472265">
    <property type="component" value="Chromosome 10"/>
</dbReference>
<reference evidence="2" key="1">
    <citation type="submission" date="2021-04" db="EMBL/GenBank/DDBJ databases">
        <authorList>
            <consortium name="Wellcome Sanger Institute Data Sharing"/>
        </authorList>
    </citation>
    <scope>NUCLEOTIDE SEQUENCE [LARGE SCALE GENOMIC DNA]</scope>
</reference>
<evidence type="ECO:0000313" key="2">
    <source>
        <dbReference type="Ensembl" id="ENSSAUP00010002793.1"/>
    </source>
</evidence>
<dbReference type="InterPro" id="IPR012337">
    <property type="entry name" value="RNaseH-like_sf"/>
</dbReference>
<dbReference type="GeneTree" id="ENSGT00940000160436"/>
<dbReference type="PANTHER" id="PTHR45913:SF19">
    <property type="entry name" value="LOW QUALITY PROTEIN: ZINC FINGER BED DOMAIN-CONTAINING PROTEIN 5-LIKE"/>
    <property type="match status" value="1"/>
</dbReference>
<feature type="region of interest" description="Disordered" evidence="1">
    <location>
        <begin position="40"/>
        <end position="60"/>
    </location>
</feature>
<dbReference type="SUPFAM" id="SSF53098">
    <property type="entry name" value="Ribonuclease H-like"/>
    <property type="match status" value="1"/>
</dbReference>
<evidence type="ECO:0000256" key="1">
    <source>
        <dbReference type="SAM" id="MobiDB-lite"/>
    </source>
</evidence>
<proteinExistence type="predicted"/>
<name>A0A671TL95_SPAAU</name>